<feature type="transmembrane region" description="Helical" evidence="1">
    <location>
        <begin position="6"/>
        <end position="26"/>
    </location>
</feature>
<evidence type="ECO:0000256" key="1">
    <source>
        <dbReference type="SAM" id="Phobius"/>
    </source>
</evidence>
<dbReference type="Proteomes" id="UP000203589">
    <property type="component" value="Chromosome"/>
</dbReference>
<evidence type="ECO:0000313" key="2">
    <source>
        <dbReference type="EMBL" id="ASP21714.1"/>
    </source>
</evidence>
<accession>A0A222E673</accession>
<reference evidence="2 3" key="1">
    <citation type="submission" date="2017-07" db="EMBL/GenBank/DDBJ databases">
        <title>Genome Sequence of Antarctobacter heliothermus Strain SMS3 Isolated from a culture of the Diatom Skeletonema marinoi.</title>
        <authorList>
            <person name="Topel M."/>
            <person name="Pinder M.I.M."/>
            <person name="Johansson O.N."/>
            <person name="Kourtchenko O."/>
            <person name="Godhe A."/>
            <person name="Clarke A.K."/>
        </authorList>
    </citation>
    <scope>NUCLEOTIDE SEQUENCE [LARGE SCALE GENOMIC DNA]</scope>
    <source>
        <strain evidence="2 3">SMS3</strain>
    </source>
</reference>
<gene>
    <name evidence="2" type="ORF">ANTHELSMS3_03062</name>
</gene>
<keyword evidence="1" id="KW-0472">Membrane</keyword>
<dbReference type="RefSeq" id="WP_094035588.1">
    <property type="nucleotide sequence ID" value="NZ_CP022540.1"/>
</dbReference>
<dbReference type="OrthoDB" id="7874631at2"/>
<sequence length="105" mass="11815">MPRWVWFLPVGGLVLLSAIIGFRLGWLDVHLDESTAIEAYAKRYMRDSGSPVADCTGIPGQEVWLVVHCGAGWEYHVNRFGGLKHVFRPGEHGDRLQRSTGRPRT</sequence>
<dbReference type="EMBL" id="CP022540">
    <property type="protein sequence ID" value="ASP21714.1"/>
    <property type="molecule type" value="Genomic_DNA"/>
</dbReference>
<evidence type="ECO:0000313" key="3">
    <source>
        <dbReference type="Proteomes" id="UP000203589"/>
    </source>
</evidence>
<name>A0A222E673_9RHOB</name>
<keyword evidence="3" id="KW-1185">Reference proteome</keyword>
<dbReference type="AlphaFoldDB" id="A0A222E673"/>
<protein>
    <submittedName>
        <fullName evidence="2">Uncharacterized protein</fullName>
    </submittedName>
</protein>
<dbReference type="KEGG" id="aht:ANTHELSMS3_03062"/>
<keyword evidence="1" id="KW-1133">Transmembrane helix</keyword>
<keyword evidence="1" id="KW-0812">Transmembrane</keyword>
<proteinExistence type="predicted"/>
<organism evidence="2 3">
    <name type="scientific">Antarctobacter heliothermus</name>
    <dbReference type="NCBI Taxonomy" id="74033"/>
    <lineage>
        <taxon>Bacteria</taxon>
        <taxon>Pseudomonadati</taxon>
        <taxon>Pseudomonadota</taxon>
        <taxon>Alphaproteobacteria</taxon>
        <taxon>Rhodobacterales</taxon>
        <taxon>Roseobacteraceae</taxon>
        <taxon>Antarctobacter</taxon>
    </lineage>
</organism>